<feature type="transmembrane region" description="Helical" evidence="6">
    <location>
        <begin position="79"/>
        <end position="96"/>
    </location>
</feature>
<evidence type="ECO:0000256" key="6">
    <source>
        <dbReference type="SAM" id="Phobius"/>
    </source>
</evidence>
<keyword evidence="5 6" id="KW-0472">Membrane</keyword>
<feature type="transmembrane region" description="Helical" evidence="6">
    <location>
        <begin position="154"/>
        <end position="178"/>
    </location>
</feature>
<evidence type="ECO:0000256" key="3">
    <source>
        <dbReference type="ARBA" id="ARBA00022692"/>
    </source>
</evidence>
<evidence type="ECO:0000256" key="4">
    <source>
        <dbReference type="ARBA" id="ARBA00022989"/>
    </source>
</evidence>
<keyword evidence="8" id="KW-1185">Reference proteome</keyword>
<comment type="caution">
    <text evidence="7">The sequence shown here is derived from an EMBL/GenBank/DDBJ whole genome shotgun (WGS) entry which is preliminary data.</text>
</comment>
<dbReference type="PANTHER" id="PTHR30086">
    <property type="entry name" value="ARGININE EXPORTER PROTEIN ARGO"/>
    <property type="match status" value="1"/>
</dbReference>
<proteinExistence type="predicted"/>
<feature type="transmembrane region" description="Helical" evidence="6">
    <location>
        <begin position="190"/>
        <end position="208"/>
    </location>
</feature>
<reference evidence="7 8" key="1">
    <citation type="submission" date="2019-03" db="EMBL/GenBank/DDBJ databases">
        <title>Metabolic reconstructions from genomes of highly enriched 'Candidatus Accumulibacter' and 'Candidatus Competibacter' bioreactor populations.</title>
        <authorList>
            <person name="Annavajhala M.K."/>
            <person name="Welles L."/>
            <person name="Abbas B."/>
            <person name="Sorokin D."/>
            <person name="Park H."/>
            <person name="Van Loosdrecht M."/>
            <person name="Chandran K."/>
        </authorList>
    </citation>
    <scope>NUCLEOTIDE SEQUENCE [LARGE SCALE GENOMIC DNA]</scope>
    <source>
        <strain evidence="7 8">SBR_G</strain>
    </source>
</reference>
<dbReference type="PANTHER" id="PTHR30086:SF20">
    <property type="entry name" value="ARGININE EXPORTER PROTEIN ARGO-RELATED"/>
    <property type="match status" value="1"/>
</dbReference>
<keyword evidence="2" id="KW-1003">Cell membrane</keyword>
<protein>
    <submittedName>
        <fullName evidence="7">LysE family translocator</fullName>
    </submittedName>
</protein>
<gene>
    <name evidence="7" type="ORF">E4P82_11930</name>
</gene>
<dbReference type="Proteomes" id="UP000760480">
    <property type="component" value="Unassembled WGS sequence"/>
</dbReference>
<keyword evidence="4 6" id="KW-1133">Transmembrane helix</keyword>
<feature type="transmembrane region" description="Helical" evidence="6">
    <location>
        <begin position="6"/>
        <end position="26"/>
    </location>
</feature>
<sequence>MSPESLSLAPWVALALFVFATSITPGPNNLMLTVTGAQFGLRATVPAMAGILAGMSLLIGLAGAGVATLLLTAPGLEPALRALGLGYLLWLAWKLCAPDARLDSREIRRPLTMTEAILFQFANPKAWMMAMTAASTFLPGLLPATSGNQTTATLAVALCFMLIGGPCIACWAILGAALQCWLRQGSRLRRFNIVMGLLLAVTALGMTWI</sequence>
<evidence type="ECO:0000256" key="1">
    <source>
        <dbReference type="ARBA" id="ARBA00004651"/>
    </source>
</evidence>
<evidence type="ECO:0000313" key="8">
    <source>
        <dbReference type="Proteomes" id="UP000760480"/>
    </source>
</evidence>
<feature type="transmembrane region" description="Helical" evidence="6">
    <location>
        <begin position="117"/>
        <end position="142"/>
    </location>
</feature>
<accession>A0ABX1TKB6</accession>
<feature type="transmembrane region" description="Helical" evidence="6">
    <location>
        <begin position="47"/>
        <end position="73"/>
    </location>
</feature>
<dbReference type="InterPro" id="IPR001123">
    <property type="entry name" value="LeuE-type"/>
</dbReference>
<evidence type="ECO:0000256" key="5">
    <source>
        <dbReference type="ARBA" id="ARBA00023136"/>
    </source>
</evidence>
<dbReference type="Pfam" id="PF01810">
    <property type="entry name" value="LysE"/>
    <property type="match status" value="1"/>
</dbReference>
<keyword evidence="3 6" id="KW-0812">Transmembrane</keyword>
<organism evidence="7 8">
    <name type="scientific">Candidatus Competibacter phosphatis</name>
    <dbReference type="NCBI Taxonomy" id="221280"/>
    <lineage>
        <taxon>Bacteria</taxon>
        <taxon>Pseudomonadati</taxon>
        <taxon>Pseudomonadota</taxon>
        <taxon>Gammaproteobacteria</taxon>
        <taxon>Candidatus Competibacteraceae</taxon>
        <taxon>Candidatus Competibacter</taxon>
    </lineage>
</organism>
<dbReference type="EMBL" id="SPMZ01000032">
    <property type="protein sequence ID" value="NMQ19843.1"/>
    <property type="molecule type" value="Genomic_DNA"/>
</dbReference>
<comment type="subcellular location">
    <subcellularLocation>
        <location evidence="1">Cell membrane</location>
        <topology evidence="1">Multi-pass membrane protein</topology>
    </subcellularLocation>
</comment>
<evidence type="ECO:0000256" key="2">
    <source>
        <dbReference type="ARBA" id="ARBA00022475"/>
    </source>
</evidence>
<name>A0ABX1TKB6_9GAMM</name>
<dbReference type="RefSeq" id="WP_169249106.1">
    <property type="nucleotide sequence ID" value="NZ_SPMZ01000032.1"/>
</dbReference>
<evidence type="ECO:0000313" key="7">
    <source>
        <dbReference type="EMBL" id="NMQ19843.1"/>
    </source>
</evidence>